<comment type="caution">
    <text evidence="2">The sequence shown here is derived from an EMBL/GenBank/DDBJ whole genome shotgun (WGS) entry which is preliminary data.</text>
</comment>
<dbReference type="AlphaFoldDB" id="A0A255E8X1"/>
<dbReference type="SUPFAM" id="SSF52540">
    <property type="entry name" value="P-loop containing nucleoside triphosphate hydrolases"/>
    <property type="match status" value="1"/>
</dbReference>
<dbReference type="InterPro" id="IPR025723">
    <property type="entry name" value="ArsA/GET3_ATPase-like"/>
</dbReference>
<dbReference type="GO" id="GO:0005524">
    <property type="term" value="F:ATP binding"/>
    <property type="evidence" value="ECO:0007669"/>
    <property type="project" value="InterPro"/>
</dbReference>
<gene>
    <name evidence="2" type="ORF">CGZ92_12085</name>
</gene>
<dbReference type="Proteomes" id="UP000216533">
    <property type="component" value="Unassembled WGS sequence"/>
</dbReference>
<reference evidence="2 3" key="1">
    <citation type="submission" date="2017-07" db="EMBL/GenBank/DDBJ databases">
        <title>Draft whole genome sequences of clinical Proprionibacteriaceae strains.</title>
        <authorList>
            <person name="Bernier A.-M."/>
            <person name="Bernard K."/>
            <person name="Domingo M.-C."/>
        </authorList>
    </citation>
    <scope>NUCLEOTIDE SEQUENCE [LARGE SCALE GENOMIC DNA]</scope>
    <source>
        <strain evidence="2 3">NML 160184</strain>
    </source>
</reference>
<dbReference type="EMBL" id="NMVI01000027">
    <property type="protein sequence ID" value="OYN84573.1"/>
    <property type="molecule type" value="Genomic_DNA"/>
</dbReference>
<feature type="domain" description="ArsA/GET3 Anion-transporting ATPase-like" evidence="1">
    <location>
        <begin position="21"/>
        <end position="293"/>
    </location>
</feature>
<dbReference type="GO" id="GO:0016887">
    <property type="term" value="F:ATP hydrolysis activity"/>
    <property type="evidence" value="ECO:0007669"/>
    <property type="project" value="InterPro"/>
</dbReference>
<dbReference type="Gene3D" id="3.40.50.300">
    <property type="entry name" value="P-loop containing nucleotide triphosphate hydrolases"/>
    <property type="match status" value="1"/>
</dbReference>
<evidence type="ECO:0000259" key="1">
    <source>
        <dbReference type="Pfam" id="PF02374"/>
    </source>
</evidence>
<evidence type="ECO:0000313" key="3">
    <source>
        <dbReference type="Proteomes" id="UP000216533"/>
    </source>
</evidence>
<dbReference type="PANTHER" id="PTHR10803">
    <property type="entry name" value="ARSENICAL PUMP-DRIVING ATPASE ARSENITE-TRANSLOCATING ATPASE"/>
    <property type="match status" value="1"/>
</dbReference>
<organism evidence="2 3">
    <name type="scientific">Parenemella sanctibonifatiensis</name>
    <dbReference type="NCBI Taxonomy" id="2016505"/>
    <lineage>
        <taxon>Bacteria</taxon>
        <taxon>Bacillati</taxon>
        <taxon>Actinomycetota</taxon>
        <taxon>Actinomycetes</taxon>
        <taxon>Propionibacteriales</taxon>
        <taxon>Propionibacteriaceae</taxon>
        <taxon>Parenemella</taxon>
    </lineage>
</organism>
<accession>A0A255E8X1</accession>
<proteinExistence type="predicted"/>
<dbReference type="InterPro" id="IPR016300">
    <property type="entry name" value="ATPase_ArsA/GET3"/>
</dbReference>
<name>A0A255E8X1_9ACTN</name>
<dbReference type="RefSeq" id="WP_094451637.1">
    <property type="nucleotide sequence ID" value="NZ_NMVI01000027.1"/>
</dbReference>
<dbReference type="Pfam" id="PF02374">
    <property type="entry name" value="ArsA_ATPase"/>
    <property type="match status" value="1"/>
</dbReference>
<evidence type="ECO:0000313" key="2">
    <source>
        <dbReference type="EMBL" id="OYN84573.1"/>
    </source>
</evidence>
<protein>
    <submittedName>
        <fullName evidence="2">ATPase</fullName>
    </submittedName>
</protein>
<dbReference type="PANTHER" id="PTHR10803:SF26">
    <property type="entry name" value="ANION TRANSPORTER ATPASE-RELATED"/>
    <property type="match status" value="1"/>
</dbReference>
<dbReference type="InterPro" id="IPR027417">
    <property type="entry name" value="P-loop_NTPase"/>
</dbReference>
<sequence>MSDATDDFDLDQLLSDPSVGILLSCGAGGVGKTSVAAAIALRAAELGREALVLTVDPARRLAQALGLGDALGNEAAPVPDIDTAAGGRLDAMMLDMKATFDEVIRSTARPGRAEAILQNRFYQRLSTAFTGTQEYLALERLGQLADQARAGAWDLIVVDTPPSRSALDLLDAPDRLGRFLDHQLIGAITGAGSGGPLRLLNRGLGAATSVVGRILGTELVADLRAFLDAFSDQFEGFHARAEATVGILRSPATRCFLIASPHSTTLREARFLGERLDRERMGIAATIVNQVHPCPPITIPDDWQSPDRARLLAMHQWLRGRADREQDLVAAYRAGGTTHPVLTVPRVGREVSDVASVRELAAVLADQRVPEHPWMRWR</sequence>